<dbReference type="EMBL" id="CACVAY010000068">
    <property type="protein sequence ID" value="CAA6814361.1"/>
    <property type="molecule type" value="Genomic_DNA"/>
</dbReference>
<gene>
    <name evidence="1" type="ORF">HELGO_WM40117</name>
</gene>
<accession>A0A6S6T0R8</accession>
<evidence type="ECO:0000313" key="1">
    <source>
        <dbReference type="EMBL" id="CAA6814361.1"/>
    </source>
</evidence>
<protein>
    <submittedName>
        <fullName evidence="1">Mobile element protein</fullName>
    </submittedName>
</protein>
<name>A0A6S6T0R8_9GAMM</name>
<organism evidence="1">
    <name type="scientific">uncultured Thiotrichaceae bacterium</name>
    <dbReference type="NCBI Taxonomy" id="298394"/>
    <lineage>
        <taxon>Bacteria</taxon>
        <taxon>Pseudomonadati</taxon>
        <taxon>Pseudomonadota</taxon>
        <taxon>Gammaproteobacteria</taxon>
        <taxon>Thiotrichales</taxon>
        <taxon>Thiotrichaceae</taxon>
        <taxon>environmental samples</taxon>
    </lineage>
</organism>
<dbReference type="AlphaFoldDB" id="A0A6S6T0R8"/>
<reference evidence="1" key="1">
    <citation type="submission" date="2020-01" db="EMBL/GenBank/DDBJ databases">
        <authorList>
            <person name="Meier V. D."/>
            <person name="Meier V D."/>
        </authorList>
    </citation>
    <scope>NUCLEOTIDE SEQUENCE</scope>
    <source>
        <strain evidence="1">HLG_WM_MAG_07</strain>
    </source>
</reference>
<proteinExistence type="predicted"/>
<sequence>MSKHNILFIGLDTHKAFTEVAYIEDQRGADPVHFGRISSTKAAIKKQVRHFESKYPKPALVVIGSIA</sequence>